<evidence type="ECO:0000256" key="2">
    <source>
        <dbReference type="ARBA" id="ARBA00004496"/>
    </source>
</evidence>
<evidence type="ECO:0000256" key="13">
    <source>
        <dbReference type="ARBA" id="ARBA00057883"/>
    </source>
</evidence>
<evidence type="ECO:0000256" key="10">
    <source>
        <dbReference type="ARBA" id="ARBA00038934"/>
    </source>
</evidence>
<feature type="region of interest" description="Disordered" evidence="14">
    <location>
        <begin position="474"/>
        <end position="503"/>
    </location>
</feature>
<dbReference type="Gene3D" id="3.90.550.10">
    <property type="entry name" value="Spore Coat Polysaccharide Biosynthesis Protein SpsA, Chain A"/>
    <property type="match status" value="1"/>
</dbReference>
<dbReference type="GO" id="GO:0008466">
    <property type="term" value="F:glycogenin glucosyltransferase activity"/>
    <property type="evidence" value="ECO:0007669"/>
    <property type="project" value="UniProtKB-EC"/>
</dbReference>
<gene>
    <name evidence="15" type="ORF">H696_05610</name>
</gene>
<dbReference type="GeneID" id="20530335"/>
<dbReference type="EC" id="2.4.1.186" evidence="10"/>
<dbReference type="CDD" id="cd02537">
    <property type="entry name" value="GT8_Glycogenin"/>
    <property type="match status" value="1"/>
</dbReference>
<evidence type="ECO:0000313" key="15">
    <source>
        <dbReference type="EMBL" id="KCV67881.1"/>
    </source>
</evidence>
<keyword evidence="3" id="KW-0963">Cytoplasm</keyword>
<comment type="subcellular location">
    <subcellularLocation>
        <location evidence="2">Cytoplasm</location>
    </subcellularLocation>
</comment>
<sequence length="537" mass="57577">MGKQAFCTLVYTDSYVHGALALAGSLLRLHGSPTADGLVPTLAPEHSTRQAVTASVHQLADIPVLPRYPSGDRPAPAETGPRLKARPALVALVGPGLKDESLALLAVFFDQVVPVPEHDSRDAAALQLLGRPELGGTFAKIEAWNLTEYDTVVFLDADTLVLRPLDCLFAAPLVPDVGNVAAAPDIGWPDCFNSGVVVLRPSASTYGSLLARAAEAGASFDGGDQGLLNDYFLNWQRLSYRFNVVPTEFYSYSPALRRYIRDISVVHFIGATKPWNKPRPSTQDQVDAASSPSEALHLLLEWWLVYQRVVEPVLRAIGHPAALDDVLKAANIQALRARAAKHGARLSGPEAGGHGPGGSNGGLRGGSLATRPAPINLHDQITRSIDQSAAHLQQEILRVLQETDNPETLFGRDSPLHGGLKLLATLLTHSWAPSDLEQLINSCPTSRERDEQLSVILAAVRIMNGHISVAGTEAGDLLSPVGGPNRSRKPGCPDDPAGAKGKPPAEKLADLLSMIPIENLQRQVQILVAILTRWRVY</sequence>
<keyword evidence="7" id="KW-0325">Glycoprotein</keyword>
<comment type="cofactor">
    <cofactor evidence="1">
        <name>Mn(2+)</name>
        <dbReference type="ChEBI" id="CHEBI:29035"/>
    </cofactor>
</comment>
<protein>
    <recommendedName>
        <fullName evidence="10">glycogenin glucosyltransferase</fullName>
        <ecNumber evidence="10">2.4.1.186</ecNumber>
    </recommendedName>
</protein>
<dbReference type="GO" id="GO:0005978">
    <property type="term" value="P:glycogen biosynthetic process"/>
    <property type="evidence" value="ECO:0007669"/>
    <property type="project" value="UniProtKB-KW"/>
</dbReference>
<evidence type="ECO:0000256" key="7">
    <source>
        <dbReference type="ARBA" id="ARBA00023180"/>
    </source>
</evidence>
<dbReference type="SUPFAM" id="SSF53448">
    <property type="entry name" value="Nucleotide-diphospho-sugar transferases"/>
    <property type="match status" value="1"/>
</dbReference>
<dbReference type="InterPro" id="IPR050587">
    <property type="entry name" value="GNT1/Glycosyltrans_8"/>
</dbReference>
<evidence type="ECO:0000256" key="3">
    <source>
        <dbReference type="ARBA" id="ARBA00022490"/>
    </source>
</evidence>
<proteinExistence type="inferred from homology"/>
<dbReference type="STRING" id="691883.A0A058Z167"/>
<evidence type="ECO:0000256" key="12">
    <source>
        <dbReference type="ARBA" id="ARBA00052293"/>
    </source>
</evidence>
<dbReference type="FunFam" id="3.90.550.10:FF:000092">
    <property type="entry name" value="Glycogenin 2"/>
    <property type="match status" value="1"/>
</dbReference>
<keyword evidence="6" id="KW-0320">Glycogen biosynthesis</keyword>
<evidence type="ECO:0000313" key="16">
    <source>
        <dbReference type="Proteomes" id="UP000030693"/>
    </source>
</evidence>
<dbReference type="AlphaFoldDB" id="A0A058Z167"/>
<dbReference type="GO" id="GO:0046872">
    <property type="term" value="F:metal ion binding"/>
    <property type="evidence" value="ECO:0007669"/>
    <property type="project" value="UniProtKB-KW"/>
</dbReference>
<dbReference type="EMBL" id="KB932212">
    <property type="protein sequence ID" value="KCV67881.1"/>
    <property type="molecule type" value="Genomic_DNA"/>
</dbReference>
<organism evidence="15">
    <name type="scientific">Fonticula alba</name>
    <name type="common">Slime mold</name>
    <dbReference type="NCBI Taxonomy" id="691883"/>
    <lineage>
        <taxon>Eukaryota</taxon>
        <taxon>Rotosphaerida</taxon>
        <taxon>Fonticulaceae</taxon>
        <taxon>Fonticula</taxon>
    </lineage>
</organism>
<evidence type="ECO:0000256" key="4">
    <source>
        <dbReference type="ARBA" id="ARBA00022679"/>
    </source>
</evidence>
<comment type="similarity">
    <text evidence="9">Belongs to the glycosyltransferase 8 family. Glycogenin subfamily.</text>
</comment>
<comment type="catalytic activity">
    <reaction evidence="11">
        <text>[1,4-alpha-D-glucosyl](n)-L-tyrosyl-[glycogenin] + UDP-alpha-D-glucose = [1,4-alpha-D-glucosyl](n+1)-L-tyrosyl-[glycogenin] + UDP + H(+)</text>
        <dbReference type="Rhea" id="RHEA:56560"/>
        <dbReference type="Rhea" id="RHEA-COMP:14606"/>
        <dbReference type="Rhea" id="RHEA-COMP:14607"/>
        <dbReference type="ChEBI" id="CHEBI:15378"/>
        <dbReference type="ChEBI" id="CHEBI:58223"/>
        <dbReference type="ChEBI" id="CHEBI:58885"/>
        <dbReference type="ChEBI" id="CHEBI:140574"/>
        <dbReference type="EC" id="2.4.1.186"/>
    </reaction>
</comment>
<comment type="function">
    <text evidence="13">Self-glucosylating initiator of glycogen synthesis. It catalyzes the formation of a short alpha (1,4)-glucosyl chain covalently attached via a glucose 1-O-tyrosyl linkage to internal tyrosine residues and these chains act as primers for the elongation reaction catalyzed by glycogen synthase.</text>
</comment>
<dbReference type="Proteomes" id="UP000030693">
    <property type="component" value="Unassembled WGS sequence"/>
</dbReference>
<keyword evidence="4" id="KW-0808">Transferase</keyword>
<feature type="compositionally biased region" description="Gly residues" evidence="14">
    <location>
        <begin position="350"/>
        <end position="365"/>
    </location>
</feature>
<keyword evidence="16" id="KW-1185">Reference proteome</keyword>
<dbReference type="eggNOG" id="KOG1950">
    <property type="taxonomic scope" value="Eukaryota"/>
</dbReference>
<evidence type="ECO:0000256" key="5">
    <source>
        <dbReference type="ARBA" id="ARBA00022723"/>
    </source>
</evidence>
<dbReference type="PANTHER" id="PTHR11183">
    <property type="entry name" value="GLYCOGENIN SUBFAMILY MEMBER"/>
    <property type="match status" value="1"/>
</dbReference>
<evidence type="ECO:0000256" key="9">
    <source>
        <dbReference type="ARBA" id="ARBA00038162"/>
    </source>
</evidence>
<evidence type="ECO:0000256" key="1">
    <source>
        <dbReference type="ARBA" id="ARBA00001936"/>
    </source>
</evidence>
<keyword evidence="5" id="KW-0479">Metal-binding</keyword>
<evidence type="ECO:0000256" key="8">
    <source>
        <dbReference type="ARBA" id="ARBA00023211"/>
    </source>
</evidence>
<dbReference type="OrthoDB" id="2014201at2759"/>
<evidence type="ECO:0000256" key="14">
    <source>
        <dbReference type="SAM" id="MobiDB-lite"/>
    </source>
</evidence>
<feature type="region of interest" description="Disordered" evidence="14">
    <location>
        <begin position="343"/>
        <end position="370"/>
    </location>
</feature>
<dbReference type="InterPro" id="IPR029044">
    <property type="entry name" value="Nucleotide-diphossugar_trans"/>
</dbReference>
<comment type="catalytic activity">
    <reaction evidence="12">
        <text>L-tyrosyl-[glycogenin] + UDP-alpha-D-glucose = alpha-D-glucosyl-L-tyrosyl-[glycogenin] + UDP + H(+)</text>
        <dbReference type="Rhea" id="RHEA:23360"/>
        <dbReference type="Rhea" id="RHEA-COMP:14604"/>
        <dbReference type="Rhea" id="RHEA-COMP:14605"/>
        <dbReference type="ChEBI" id="CHEBI:15378"/>
        <dbReference type="ChEBI" id="CHEBI:46858"/>
        <dbReference type="ChEBI" id="CHEBI:58223"/>
        <dbReference type="ChEBI" id="CHEBI:58885"/>
        <dbReference type="ChEBI" id="CHEBI:140573"/>
        <dbReference type="EC" id="2.4.1.186"/>
    </reaction>
</comment>
<name>A0A058Z167_FONAL</name>
<dbReference type="Pfam" id="PF01501">
    <property type="entry name" value="Glyco_transf_8"/>
    <property type="match status" value="1"/>
</dbReference>
<keyword evidence="8" id="KW-0464">Manganese</keyword>
<dbReference type="InterPro" id="IPR002495">
    <property type="entry name" value="Glyco_trans_8"/>
</dbReference>
<dbReference type="GO" id="GO:0005737">
    <property type="term" value="C:cytoplasm"/>
    <property type="evidence" value="ECO:0007669"/>
    <property type="project" value="UniProtKB-SubCell"/>
</dbReference>
<reference evidence="15" key="1">
    <citation type="submission" date="2013-04" db="EMBL/GenBank/DDBJ databases">
        <title>The Genome Sequence of Fonticula alba ATCC 38817.</title>
        <authorList>
            <consortium name="The Broad Institute Genomics Platform"/>
            <person name="Russ C."/>
            <person name="Cuomo C."/>
            <person name="Burger G."/>
            <person name="Gray M.W."/>
            <person name="Holland P.W.H."/>
            <person name="King N."/>
            <person name="Lang F.B.F."/>
            <person name="Roger A.J."/>
            <person name="Ruiz-Trillo I."/>
            <person name="Brown M."/>
            <person name="Walker B."/>
            <person name="Young S."/>
            <person name="Zeng Q."/>
            <person name="Gargeya S."/>
            <person name="Fitzgerald M."/>
            <person name="Haas B."/>
            <person name="Abouelleil A."/>
            <person name="Allen A.W."/>
            <person name="Alvarado L."/>
            <person name="Arachchi H.M."/>
            <person name="Berlin A.M."/>
            <person name="Chapman S.B."/>
            <person name="Gainer-Dewar J."/>
            <person name="Goldberg J."/>
            <person name="Griggs A."/>
            <person name="Gujja S."/>
            <person name="Hansen M."/>
            <person name="Howarth C."/>
            <person name="Imamovic A."/>
            <person name="Ireland A."/>
            <person name="Larimer J."/>
            <person name="McCowan C."/>
            <person name="Murphy C."/>
            <person name="Pearson M."/>
            <person name="Poon T.W."/>
            <person name="Priest M."/>
            <person name="Roberts A."/>
            <person name="Saif S."/>
            <person name="Shea T."/>
            <person name="Sisk P."/>
            <person name="Sykes S."/>
            <person name="Wortman J."/>
            <person name="Nusbaum C."/>
            <person name="Birren B."/>
        </authorList>
    </citation>
    <scope>NUCLEOTIDE SEQUENCE [LARGE SCALE GENOMIC DNA]</scope>
    <source>
        <strain evidence="15">ATCC 38817</strain>
    </source>
</reference>
<evidence type="ECO:0000256" key="6">
    <source>
        <dbReference type="ARBA" id="ARBA00023056"/>
    </source>
</evidence>
<accession>A0A058Z167</accession>
<dbReference type="RefSeq" id="XP_009497701.1">
    <property type="nucleotide sequence ID" value="XM_009499426.1"/>
</dbReference>
<evidence type="ECO:0000256" key="11">
    <source>
        <dbReference type="ARBA" id="ARBA00050886"/>
    </source>
</evidence>